<gene>
    <name evidence="1" type="ORF">BCR39DRAFT_53389</name>
</gene>
<dbReference type="AlphaFoldDB" id="A0A1Y2AGT6"/>
<sequence length="229" mass="26074">MSPVEKIPHEVPSDATLREDMMRQLPEHRLDPVIGSPSLRPHRDIFAKHMVKLFASNSVLIPPCFFSRYEDLVMTGLDEMDAGVSSLRMEFKNREMKFILIPFQHKHRLVAITVDCVRNIATHFGLSAPDDLTHAKELVDNMYEQLRHWKSLTWYCLGPLVSVLSIDILILAEVILQELKNLPPLTANDQALLVSHVLQRVTLSKGDITIEDLHSEFVHSVGRIKEAKA</sequence>
<proteinExistence type="predicted"/>
<accession>A0A1Y2AGT6</accession>
<keyword evidence="2" id="KW-1185">Reference proteome</keyword>
<evidence type="ECO:0000313" key="2">
    <source>
        <dbReference type="Proteomes" id="UP000193986"/>
    </source>
</evidence>
<evidence type="ECO:0000313" key="1">
    <source>
        <dbReference type="EMBL" id="ORY21692.1"/>
    </source>
</evidence>
<comment type="caution">
    <text evidence="1">The sequence shown here is derived from an EMBL/GenBank/DDBJ whole genome shotgun (WGS) entry which is preliminary data.</text>
</comment>
<organism evidence="1 2">
    <name type="scientific">Naematelia encephala</name>
    <dbReference type="NCBI Taxonomy" id="71784"/>
    <lineage>
        <taxon>Eukaryota</taxon>
        <taxon>Fungi</taxon>
        <taxon>Dikarya</taxon>
        <taxon>Basidiomycota</taxon>
        <taxon>Agaricomycotina</taxon>
        <taxon>Tremellomycetes</taxon>
        <taxon>Tremellales</taxon>
        <taxon>Naemateliaceae</taxon>
        <taxon>Naematelia</taxon>
    </lineage>
</organism>
<name>A0A1Y2AGT6_9TREE</name>
<dbReference type="EMBL" id="MCFC01000106">
    <property type="protein sequence ID" value="ORY21692.1"/>
    <property type="molecule type" value="Genomic_DNA"/>
</dbReference>
<reference evidence="1 2" key="1">
    <citation type="submission" date="2016-07" db="EMBL/GenBank/DDBJ databases">
        <title>Pervasive Adenine N6-methylation of Active Genes in Fungi.</title>
        <authorList>
            <consortium name="DOE Joint Genome Institute"/>
            <person name="Mondo S.J."/>
            <person name="Dannebaum R.O."/>
            <person name="Kuo R.C."/>
            <person name="Labutti K."/>
            <person name="Haridas S."/>
            <person name="Kuo A."/>
            <person name="Salamov A."/>
            <person name="Ahrendt S.R."/>
            <person name="Lipzen A."/>
            <person name="Sullivan W."/>
            <person name="Andreopoulos W.B."/>
            <person name="Clum A."/>
            <person name="Lindquist E."/>
            <person name="Daum C."/>
            <person name="Ramamoorthy G.K."/>
            <person name="Gryganskyi A."/>
            <person name="Culley D."/>
            <person name="Magnuson J.K."/>
            <person name="James T.Y."/>
            <person name="O'Malley M.A."/>
            <person name="Stajich J.E."/>
            <person name="Spatafora J.W."/>
            <person name="Visel A."/>
            <person name="Grigoriev I.V."/>
        </authorList>
    </citation>
    <scope>NUCLEOTIDE SEQUENCE [LARGE SCALE GENOMIC DNA]</scope>
    <source>
        <strain evidence="1 2">68-887.2</strain>
    </source>
</reference>
<protein>
    <submittedName>
        <fullName evidence="1">Uncharacterized protein</fullName>
    </submittedName>
</protein>
<dbReference type="Proteomes" id="UP000193986">
    <property type="component" value="Unassembled WGS sequence"/>
</dbReference>
<dbReference type="InParanoid" id="A0A1Y2AGT6"/>